<keyword evidence="5 7" id="KW-0472">Membrane</keyword>
<keyword evidence="2" id="KW-0813">Transport</keyword>
<evidence type="ECO:0000256" key="1">
    <source>
        <dbReference type="ARBA" id="ARBA00004651"/>
    </source>
</evidence>
<evidence type="ECO:0000256" key="6">
    <source>
        <dbReference type="SAM" id="MobiDB-lite"/>
    </source>
</evidence>
<dbReference type="Proteomes" id="UP001164693">
    <property type="component" value="Chromosome"/>
</dbReference>
<organism evidence="9 10">
    <name type="scientific">Jatrophihabitans cynanchi</name>
    <dbReference type="NCBI Taxonomy" id="2944128"/>
    <lineage>
        <taxon>Bacteria</taxon>
        <taxon>Bacillati</taxon>
        <taxon>Actinomycetota</taxon>
        <taxon>Actinomycetes</taxon>
        <taxon>Jatrophihabitantales</taxon>
        <taxon>Jatrophihabitantaceae</taxon>
        <taxon>Jatrophihabitans</taxon>
    </lineage>
</organism>
<feature type="transmembrane region" description="Helical" evidence="7">
    <location>
        <begin position="208"/>
        <end position="230"/>
    </location>
</feature>
<feature type="transmembrane region" description="Helical" evidence="7">
    <location>
        <begin position="276"/>
        <end position="294"/>
    </location>
</feature>
<dbReference type="CDD" id="cd17325">
    <property type="entry name" value="MFS_MdtG_SLC18_like"/>
    <property type="match status" value="1"/>
</dbReference>
<dbReference type="SUPFAM" id="SSF103473">
    <property type="entry name" value="MFS general substrate transporter"/>
    <property type="match status" value="1"/>
</dbReference>
<dbReference type="Pfam" id="PF07690">
    <property type="entry name" value="MFS_1"/>
    <property type="match status" value="1"/>
</dbReference>
<dbReference type="PANTHER" id="PTHR23506:SF23">
    <property type="entry name" value="GH10249P"/>
    <property type="match status" value="1"/>
</dbReference>
<evidence type="ECO:0000256" key="4">
    <source>
        <dbReference type="ARBA" id="ARBA00022989"/>
    </source>
</evidence>
<evidence type="ECO:0000313" key="10">
    <source>
        <dbReference type="Proteomes" id="UP001164693"/>
    </source>
</evidence>
<dbReference type="PRINTS" id="PR01035">
    <property type="entry name" value="TCRTETA"/>
</dbReference>
<dbReference type="PANTHER" id="PTHR23506">
    <property type="entry name" value="GH10249P"/>
    <property type="match status" value="1"/>
</dbReference>
<dbReference type="InterPro" id="IPR001958">
    <property type="entry name" value="Tet-R_TetA/multi-R_MdtG-like"/>
</dbReference>
<name>A0ABY7JYI5_9ACTN</name>
<feature type="transmembrane region" description="Helical" evidence="7">
    <location>
        <begin position="333"/>
        <end position="355"/>
    </location>
</feature>
<feature type="transmembrane region" description="Helical" evidence="7">
    <location>
        <begin position="164"/>
        <end position="182"/>
    </location>
</feature>
<feature type="transmembrane region" description="Helical" evidence="7">
    <location>
        <begin position="76"/>
        <end position="100"/>
    </location>
</feature>
<evidence type="ECO:0000256" key="5">
    <source>
        <dbReference type="ARBA" id="ARBA00023136"/>
    </source>
</evidence>
<keyword evidence="10" id="KW-1185">Reference proteome</keyword>
<proteinExistence type="predicted"/>
<dbReference type="EMBL" id="CP097463">
    <property type="protein sequence ID" value="WAX57499.1"/>
    <property type="molecule type" value="Genomic_DNA"/>
</dbReference>
<evidence type="ECO:0000256" key="3">
    <source>
        <dbReference type="ARBA" id="ARBA00022692"/>
    </source>
</evidence>
<feature type="transmembrane region" description="Helical" evidence="7">
    <location>
        <begin position="44"/>
        <end position="64"/>
    </location>
</feature>
<feature type="transmembrane region" description="Helical" evidence="7">
    <location>
        <begin position="245"/>
        <end position="264"/>
    </location>
</feature>
<evidence type="ECO:0000259" key="8">
    <source>
        <dbReference type="PROSITE" id="PS50850"/>
    </source>
</evidence>
<evidence type="ECO:0000313" key="9">
    <source>
        <dbReference type="EMBL" id="WAX57499.1"/>
    </source>
</evidence>
<feature type="transmembrane region" description="Helical" evidence="7">
    <location>
        <begin position="106"/>
        <end position="125"/>
    </location>
</feature>
<keyword evidence="4 7" id="KW-1133">Transmembrane helix</keyword>
<feature type="domain" description="Major facilitator superfamily (MFS) profile" evidence="8">
    <location>
        <begin position="10"/>
        <end position="387"/>
    </location>
</feature>
<dbReference type="PROSITE" id="PS50850">
    <property type="entry name" value="MFS"/>
    <property type="match status" value="1"/>
</dbReference>
<keyword evidence="3 7" id="KW-0812">Transmembrane</keyword>
<accession>A0ABY7JYI5</accession>
<dbReference type="RefSeq" id="WP_269444040.1">
    <property type="nucleotide sequence ID" value="NZ_CP097463.1"/>
</dbReference>
<feature type="transmembrane region" description="Helical" evidence="7">
    <location>
        <begin position="137"/>
        <end position="158"/>
    </location>
</feature>
<gene>
    <name evidence="9" type="ORF">M6B22_01725</name>
</gene>
<dbReference type="InterPro" id="IPR020846">
    <property type="entry name" value="MFS_dom"/>
</dbReference>
<comment type="subcellular location">
    <subcellularLocation>
        <location evidence="1">Cell membrane</location>
        <topology evidence="1">Multi-pass membrane protein</topology>
    </subcellularLocation>
</comment>
<feature type="transmembrane region" description="Helical" evidence="7">
    <location>
        <begin position="12"/>
        <end position="32"/>
    </location>
</feature>
<feature type="region of interest" description="Disordered" evidence="6">
    <location>
        <begin position="391"/>
        <end position="419"/>
    </location>
</feature>
<feature type="transmembrane region" description="Helical" evidence="7">
    <location>
        <begin position="361"/>
        <end position="381"/>
    </location>
</feature>
<dbReference type="Gene3D" id="1.20.1250.20">
    <property type="entry name" value="MFS general substrate transporter like domains"/>
    <property type="match status" value="2"/>
</dbReference>
<protein>
    <submittedName>
        <fullName evidence="9">MFS transporter</fullName>
    </submittedName>
</protein>
<feature type="transmembrane region" description="Helical" evidence="7">
    <location>
        <begin position="300"/>
        <end position="321"/>
    </location>
</feature>
<evidence type="ECO:0000256" key="7">
    <source>
        <dbReference type="SAM" id="Phobius"/>
    </source>
</evidence>
<reference evidence="9" key="1">
    <citation type="submission" date="2022-05" db="EMBL/GenBank/DDBJ databases">
        <title>Jatrophihabitans sp. SB3-54 whole genome sequence.</title>
        <authorList>
            <person name="Suh M.K."/>
            <person name="Eom M.K."/>
            <person name="Kim J.S."/>
            <person name="Kim H.S."/>
            <person name="Do H.E."/>
            <person name="Shin Y.K."/>
            <person name="Lee J.-S."/>
        </authorList>
    </citation>
    <scope>NUCLEOTIDE SEQUENCE</scope>
    <source>
        <strain evidence="9">SB3-54</strain>
    </source>
</reference>
<dbReference type="InterPro" id="IPR050930">
    <property type="entry name" value="MFS_Vesicular_Transporter"/>
</dbReference>
<evidence type="ECO:0000256" key="2">
    <source>
        <dbReference type="ARBA" id="ARBA00022448"/>
    </source>
</evidence>
<dbReference type="InterPro" id="IPR011701">
    <property type="entry name" value="MFS"/>
</dbReference>
<sequence length="419" mass="42216">MRVLRDLPTEVRALVVVAFMVALGYGVVAPAIPLFAREFGVSKTAASAVISAFAFMRLITAPFVGRLVNAFGERVMLAAGIGIVSVSSLLAGFSGAYWQLLVLRGIGGVGSIMFSVSAASILVRVTPSHLRGRAQGTWAGAFLLGMIAGPAVGTVAVWSLRAPFFLYAGTLVVAGLLALATLRHSEFAAPGAARTSPLPLQAALRQRAYLGALAAGFAGDFAIVGARSAIVPQFMSDRLHLGSGWVYLAFLVVSVVSGALLLPFGRLADTRGRRPLILLGLALGAVGYVLLPGAPTLAGLMVAMALLGVAGAADSVAPGAVMGDVVGSRGGTVVAVFQMAGDLGAIIGPVTAGAIADAHGYGATFLVCAAVALAPLPLVAASPETLKPAGEAAVPALAMDPGESPEPPEPPEARHSGVS</sequence>
<dbReference type="InterPro" id="IPR036259">
    <property type="entry name" value="MFS_trans_sf"/>
</dbReference>